<feature type="compositionally biased region" description="Acidic residues" evidence="1">
    <location>
        <begin position="113"/>
        <end position="145"/>
    </location>
</feature>
<proteinExistence type="predicted"/>
<protein>
    <submittedName>
        <fullName evidence="3">Histone H2A.Z-specific chaperone CHZ1</fullName>
    </submittedName>
</protein>
<dbReference type="AlphaFoldDB" id="A0A2I4CIN3"/>
<name>A0A2I4CIN3_AUSLI</name>
<organism evidence="2 3">
    <name type="scientific">Austrofundulus limnaeus</name>
    <name type="common">Annual killifish</name>
    <dbReference type="NCBI Taxonomy" id="52670"/>
    <lineage>
        <taxon>Eukaryota</taxon>
        <taxon>Metazoa</taxon>
        <taxon>Chordata</taxon>
        <taxon>Craniata</taxon>
        <taxon>Vertebrata</taxon>
        <taxon>Euteleostomi</taxon>
        <taxon>Actinopterygii</taxon>
        <taxon>Neopterygii</taxon>
        <taxon>Teleostei</taxon>
        <taxon>Neoteleostei</taxon>
        <taxon>Acanthomorphata</taxon>
        <taxon>Ovalentaria</taxon>
        <taxon>Atherinomorphae</taxon>
        <taxon>Cyprinodontiformes</taxon>
        <taxon>Rivulidae</taxon>
        <taxon>Austrofundulus</taxon>
    </lineage>
</organism>
<dbReference type="OrthoDB" id="8434162at2759"/>
<sequence length="187" mass="20909">MNVAKFSSQTEPIKMFVFSSGGSEPLGVSKSDFLRGIITEKLSTAAREILAVVERTVADYEEEGSGFRQEIDRQRRQLELLQPQVTLHRGDLHKHEEMVVGEEPEEQQLIQTDVEEAESQNHGDDDDDGGQDDDDDDHIDDEEPETTSSQNQEEIKELKIKTSSSSGSSVRRSTGPEVSHTEDHLSL</sequence>
<reference evidence="3" key="1">
    <citation type="submission" date="2025-08" db="UniProtKB">
        <authorList>
            <consortium name="RefSeq"/>
        </authorList>
    </citation>
    <scope>IDENTIFICATION</scope>
</reference>
<evidence type="ECO:0000313" key="2">
    <source>
        <dbReference type="Proteomes" id="UP000192220"/>
    </source>
</evidence>
<gene>
    <name evidence="3" type="primary">LOC106529066</name>
</gene>
<dbReference type="Proteomes" id="UP000192220">
    <property type="component" value="Unplaced"/>
</dbReference>
<accession>A0A2I4CIN3</accession>
<feature type="region of interest" description="Disordered" evidence="1">
    <location>
        <begin position="87"/>
        <end position="187"/>
    </location>
</feature>
<feature type="compositionally biased region" description="Basic and acidic residues" evidence="1">
    <location>
        <begin position="88"/>
        <end position="98"/>
    </location>
</feature>
<dbReference type="GeneID" id="106529066"/>
<evidence type="ECO:0000313" key="3">
    <source>
        <dbReference type="RefSeq" id="XP_013879856.1"/>
    </source>
</evidence>
<keyword evidence="2" id="KW-1185">Reference proteome</keyword>
<dbReference type="RefSeq" id="XP_013879856.1">
    <property type="nucleotide sequence ID" value="XM_014024402.1"/>
</dbReference>
<feature type="compositionally biased region" description="Low complexity" evidence="1">
    <location>
        <begin position="162"/>
        <end position="175"/>
    </location>
</feature>
<dbReference type="InParanoid" id="A0A2I4CIN3"/>
<evidence type="ECO:0000256" key="1">
    <source>
        <dbReference type="SAM" id="MobiDB-lite"/>
    </source>
</evidence>
<feature type="non-terminal residue" evidence="3">
    <location>
        <position position="187"/>
    </location>
</feature>
<dbReference type="STRING" id="52670.A0A2I4CIN3"/>
<dbReference type="KEGG" id="alim:106529066"/>